<dbReference type="EMBL" id="JARKIE010000266">
    <property type="protein sequence ID" value="KAJ7659887.1"/>
    <property type="molecule type" value="Genomic_DNA"/>
</dbReference>
<gene>
    <name evidence="3" type="ORF">B0H17DRAFT_1145190</name>
</gene>
<keyword evidence="1" id="KW-0732">Signal</keyword>
<dbReference type="AlphaFoldDB" id="A0AAD7CRC0"/>
<dbReference type="Gene3D" id="1.10.1740.120">
    <property type="match status" value="1"/>
</dbReference>
<feature type="signal peptide" evidence="1">
    <location>
        <begin position="1"/>
        <end position="21"/>
    </location>
</feature>
<evidence type="ECO:0000313" key="3">
    <source>
        <dbReference type="EMBL" id="KAJ7659887.1"/>
    </source>
</evidence>
<comment type="caution">
    <text evidence="3">The sequence shown here is derived from an EMBL/GenBank/DDBJ whole genome shotgun (WGS) entry which is preliminary data.</text>
</comment>
<feature type="domain" description="Fungal calcium binding protein" evidence="2">
    <location>
        <begin position="55"/>
        <end position="110"/>
    </location>
</feature>
<name>A0AAD7CRC0_MYCRO</name>
<organism evidence="3 4">
    <name type="scientific">Mycena rosella</name>
    <name type="common">Pink bonnet</name>
    <name type="synonym">Agaricus rosellus</name>
    <dbReference type="NCBI Taxonomy" id="1033263"/>
    <lineage>
        <taxon>Eukaryota</taxon>
        <taxon>Fungi</taxon>
        <taxon>Dikarya</taxon>
        <taxon>Basidiomycota</taxon>
        <taxon>Agaricomycotina</taxon>
        <taxon>Agaricomycetes</taxon>
        <taxon>Agaricomycetidae</taxon>
        <taxon>Agaricales</taxon>
        <taxon>Marasmiineae</taxon>
        <taxon>Mycenaceae</taxon>
        <taxon>Mycena</taxon>
    </lineage>
</organism>
<feature type="chain" id="PRO_5042035794" description="Fungal calcium binding protein domain-containing protein" evidence="1">
    <location>
        <begin position="22"/>
        <end position="207"/>
    </location>
</feature>
<evidence type="ECO:0000256" key="1">
    <source>
        <dbReference type="SAM" id="SignalP"/>
    </source>
</evidence>
<reference evidence="3" key="1">
    <citation type="submission" date="2023-03" db="EMBL/GenBank/DDBJ databases">
        <title>Massive genome expansion in bonnet fungi (Mycena s.s.) driven by repeated elements and novel gene families across ecological guilds.</title>
        <authorList>
            <consortium name="Lawrence Berkeley National Laboratory"/>
            <person name="Harder C.B."/>
            <person name="Miyauchi S."/>
            <person name="Viragh M."/>
            <person name="Kuo A."/>
            <person name="Thoen E."/>
            <person name="Andreopoulos B."/>
            <person name="Lu D."/>
            <person name="Skrede I."/>
            <person name="Drula E."/>
            <person name="Henrissat B."/>
            <person name="Morin E."/>
            <person name="Kohler A."/>
            <person name="Barry K."/>
            <person name="LaButti K."/>
            <person name="Morin E."/>
            <person name="Salamov A."/>
            <person name="Lipzen A."/>
            <person name="Mereny Z."/>
            <person name="Hegedus B."/>
            <person name="Baldrian P."/>
            <person name="Stursova M."/>
            <person name="Weitz H."/>
            <person name="Taylor A."/>
            <person name="Grigoriev I.V."/>
            <person name="Nagy L.G."/>
            <person name="Martin F."/>
            <person name="Kauserud H."/>
        </authorList>
    </citation>
    <scope>NUCLEOTIDE SEQUENCE</scope>
    <source>
        <strain evidence="3">CBHHK067</strain>
    </source>
</reference>
<proteinExistence type="predicted"/>
<dbReference type="InterPro" id="IPR022013">
    <property type="entry name" value="CBP"/>
</dbReference>
<dbReference type="Proteomes" id="UP001221757">
    <property type="component" value="Unassembled WGS sequence"/>
</dbReference>
<evidence type="ECO:0000259" key="2">
    <source>
        <dbReference type="Pfam" id="PF12192"/>
    </source>
</evidence>
<evidence type="ECO:0000313" key="4">
    <source>
        <dbReference type="Proteomes" id="UP001221757"/>
    </source>
</evidence>
<protein>
    <recommendedName>
        <fullName evidence="2">Fungal calcium binding protein domain-containing protein</fullName>
    </recommendedName>
</protein>
<accession>A0AAD7CRC0</accession>
<sequence>MQFKSLLLPLVILASGSNIHASATFHGRDPALGARNLAARTGTTTSKGTTVTVTKTVTSTVSTSTSTGCNWCECFTALAAEGIACAAAILEGGCNLLADLSCIIDAAGAAEAIGFSPAQSPFTQRVSEEKRNTQEQKYSVSSCTRKLGCAWICHSTYTWGCRPLPSPRFHGTRGTGAGPVPSAIGDIEKRAVEKRPSRQVNGYTGDC</sequence>
<keyword evidence="4" id="KW-1185">Reference proteome</keyword>
<dbReference type="Pfam" id="PF12192">
    <property type="entry name" value="CBP"/>
    <property type="match status" value="1"/>
</dbReference>